<feature type="chain" id="PRO_5040878668" description="Tetratricopeptide repeat protein" evidence="2">
    <location>
        <begin position="21"/>
        <end position="337"/>
    </location>
</feature>
<dbReference type="RefSeq" id="WP_279296182.1">
    <property type="nucleotide sequence ID" value="NZ_JAOTIF010000002.1"/>
</dbReference>
<evidence type="ECO:0000313" key="3">
    <source>
        <dbReference type="EMBL" id="MCU7548739.1"/>
    </source>
</evidence>
<keyword evidence="2" id="KW-0732">Signal</keyword>
<dbReference type="AlphaFoldDB" id="A0A9X3BFG0"/>
<dbReference type="Proteomes" id="UP001155483">
    <property type="component" value="Unassembled WGS sequence"/>
</dbReference>
<dbReference type="EMBL" id="JAOTIF010000002">
    <property type="protein sequence ID" value="MCU7548739.1"/>
    <property type="molecule type" value="Genomic_DNA"/>
</dbReference>
<sequence>MKRIVSLTVALVIFYSQIFAQGQQQEQNLQETARSFMRSGDFDNAILVLNRALQADTKNLDLQKDLVLAYYYKRDYVRAKAGVEALLANENADVVSYQLAGNVYKALEEAKEAEKMYKKALKKYPKSGALYSEYGELLWAQKEFSAIDQWKKGIETDPSYAGNYYNAALYYYHTKDKVWAIVYGEIFVNMESLTERGSAMKKLLLDSYKEKLFADVDMMKDQDSKNNFTKAFLQAMSKQASLTNKGLNTEVLTMIRTRFILDWFANYASKFPFKLFDYQQQLIREGMFDAYNQWLFGTVENLPAYENWTKTHNEEYTSFSTFQKGRVFKMPAGQFYQ</sequence>
<dbReference type="InterPro" id="IPR011990">
    <property type="entry name" value="TPR-like_helical_dom_sf"/>
</dbReference>
<feature type="repeat" description="TPR" evidence="1">
    <location>
        <begin position="94"/>
        <end position="127"/>
    </location>
</feature>
<dbReference type="SMART" id="SM00028">
    <property type="entry name" value="TPR"/>
    <property type="match status" value="3"/>
</dbReference>
<proteinExistence type="predicted"/>
<dbReference type="PROSITE" id="PS50005">
    <property type="entry name" value="TPR"/>
    <property type="match status" value="1"/>
</dbReference>
<dbReference type="InterPro" id="IPR019734">
    <property type="entry name" value="TPR_rpt"/>
</dbReference>
<keyword evidence="1" id="KW-0802">TPR repeat</keyword>
<comment type="caution">
    <text evidence="3">The sequence shown here is derived from an EMBL/GenBank/DDBJ whole genome shotgun (WGS) entry which is preliminary data.</text>
</comment>
<feature type="signal peptide" evidence="2">
    <location>
        <begin position="1"/>
        <end position="20"/>
    </location>
</feature>
<reference evidence="3" key="2">
    <citation type="submission" date="2023-04" db="EMBL/GenBank/DDBJ databases">
        <title>Paracnuella aquatica gen. nov., sp. nov., a member of the family Chitinophagaceae isolated from a hot spring.</title>
        <authorList>
            <person name="Wang C."/>
        </authorList>
    </citation>
    <scope>NUCLEOTIDE SEQUENCE</scope>
    <source>
        <strain evidence="3">LB-8</strain>
    </source>
</reference>
<dbReference type="SUPFAM" id="SSF48452">
    <property type="entry name" value="TPR-like"/>
    <property type="match status" value="1"/>
</dbReference>
<gene>
    <name evidence="3" type="ORF">OCK74_06400</name>
</gene>
<keyword evidence="4" id="KW-1185">Reference proteome</keyword>
<evidence type="ECO:0000313" key="4">
    <source>
        <dbReference type="Proteomes" id="UP001155483"/>
    </source>
</evidence>
<evidence type="ECO:0000256" key="1">
    <source>
        <dbReference type="PROSITE-ProRule" id="PRU00339"/>
    </source>
</evidence>
<dbReference type="Gene3D" id="1.25.40.10">
    <property type="entry name" value="Tetratricopeptide repeat domain"/>
    <property type="match status" value="1"/>
</dbReference>
<protein>
    <recommendedName>
        <fullName evidence="5">Tetratricopeptide repeat protein</fullName>
    </recommendedName>
</protein>
<accession>A0A9X3BFG0</accession>
<evidence type="ECO:0008006" key="5">
    <source>
        <dbReference type="Google" id="ProtNLM"/>
    </source>
</evidence>
<evidence type="ECO:0000256" key="2">
    <source>
        <dbReference type="SAM" id="SignalP"/>
    </source>
</evidence>
<reference evidence="3" key="1">
    <citation type="submission" date="2022-09" db="EMBL/GenBank/DDBJ databases">
        <authorList>
            <person name="Yuan C."/>
            <person name="Ke Z."/>
        </authorList>
    </citation>
    <scope>NUCLEOTIDE SEQUENCE</scope>
    <source>
        <strain evidence="3">LB-8</strain>
    </source>
</reference>
<organism evidence="3 4">
    <name type="scientific">Paraflavisolibacter caeni</name>
    <dbReference type="NCBI Taxonomy" id="2982496"/>
    <lineage>
        <taxon>Bacteria</taxon>
        <taxon>Pseudomonadati</taxon>
        <taxon>Bacteroidota</taxon>
        <taxon>Chitinophagia</taxon>
        <taxon>Chitinophagales</taxon>
        <taxon>Chitinophagaceae</taxon>
        <taxon>Paraflavisolibacter</taxon>
    </lineage>
</organism>
<name>A0A9X3BFG0_9BACT</name>